<evidence type="ECO:0000313" key="2">
    <source>
        <dbReference type="EMBL" id="SUB79592.1"/>
    </source>
</evidence>
<dbReference type="PANTHER" id="PTHR24074">
    <property type="entry name" value="CO-CHAPERONE PROTEIN DJLA"/>
    <property type="match status" value="1"/>
</dbReference>
<gene>
    <name evidence="2" type="primary">djlA</name>
    <name evidence="2" type="ORF">NCTC13063_00859</name>
</gene>
<dbReference type="Pfam" id="PF05099">
    <property type="entry name" value="TerB"/>
    <property type="match status" value="1"/>
</dbReference>
<dbReference type="SUPFAM" id="SSF46565">
    <property type="entry name" value="Chaperone J-domain"/>
    <property type="match status" value="1"/>
</dbReference>
<dbReference type="PRINTS" id="PR00625">
    <property type="entry name" value="JDOMAIN"/>
</dbReference>
<dbReference type="InterPro" id="IPR050817">
    <property type="entry name" value="DjlA_DnaK_co-chaperone"/>
</dbReference>
<accession>A0AAQ1UHK7</accession>
<proteinExistence type="predicted"/>
<feature type="domain" description="J" evidence="1">
    <location>
        <begin position="212"/>
        <end position="274"/>
    </location>
</feature>
<organism evidence="2 3">
    <name type="scientific">Segatella buccae</name>
    <dbReference type="NCBI Taxonomy" id="28126"/>
    <lineage>
        <taxon>Bacteria</taxon>
        <taxon>Pseudomonadati</taxon>
        <taxon>Bacteroidota</taxon>
        <taxon>Bacteroidia</taxon>
        <taxon>Bacteroidales</taxon>
        <taxon>Prevotellaceae</taxon>
        <taxon>Segatella</taxon>
    </lineage>
</organism>
<dbReference type="CDD" id="cd06257">
    <property type="entry name" value="DnaJ"/>
    <property type="match status" value="1"/>
</dbReference>
<dbReference type="Gene3D" id="1.10.3680.10">
    <property type="entry name" value="TerB-like"/>
    <property type="match status" value="1"/>
</dbReference>
<dbReference type="InterPro" id="IPR001623">
    <property type="entry name" value="DnaJ_domain"/>
</dbReference>
<sequence>MALGKWIGGFLGFITTGSPLGALAGFALGALFDGGLDAVNTENGQETYRHTHRAYDNGQAQWQAQQRVYEGQRNSFMFSLLVLTSYIIRADGKVMHSEMELVRNFLRQNFGMAAQTQGEQILLKLFEQQKKLGTAQFCSVIHDSCAQIAGNMPYEQRLQLLNFLTMIAQADGLVVQAEIEALKEVAMRMGLSAADVDSMLNLKSGSRGNLNDAYKVLGVSPSATDEEVKKAYRRLALQNHPDKVAALGDDVRKAAELKFQEINAAKDLIYKSRGL</sequence>
<dbReference type="InterPro" id="IPR007791">
    <property type="entry name" value="DjlA_N"/>
</dbReference>
<dbReference type="InterPro" id="IPR036869">
    <property type="entry name" value="J_dom_sf"/>
</dbReference>
<evidence type="ECO:0000313" key="3">
    <source>
        <dbReference type="Proteomes" id="UP000255283"/>
    </source>
</evidence>
<protein>
    <submittedName>
        <fullName evidence="2">DnaJ-like protein DjlA</fullName>
    </submittedName>
</protein>
<evidence type="ECO:0000259" key="1">
    <source>
        <dbReference type="PROSITE" id="PS50076"/>
    </source>
</evidence>
<dbReference type="InterPro" id="IPR029024">
    <property type="entry name" value="TerB-like"/>
</dbReference>
<reference evidence="2 3" key="1">
    <citation type="submission" date="2018-06" db="EMBL/GenBank/DDBJ databases">
        <authorList>
            <consortium name="Pathogen Informatics"/>
            <person name="Doyle S."/>
        </authorList>
    </citation>
    <scope>NUCLEOTIDE SEQUENCE [LARGE SCALE GENOMIC DNA]</scope>
    <source>
        <strain evidence="2 3">NCTC13063</strain>
    </source>
</reference>
<dbReference type="AlphaFoldDB" id="A0AAQ1UHK7"/>
<dbReference type="RefSeq" id="WP_115153343.1">
    <property type="nucleotide sequence ID" value="NZ_UGTJ01000001.1"/>
</dbReference>
<dbReference type="SMART" id="SM00271">
    <property type="entry name" value="DnaJ"/>
    <property type="match status" value="1"/>
</dbReference>
<dbReference type="Pfam" id="PF00226">
    <property type="entry name" value="DnaJ"/>
    <property type="match status" value="1"/>
</dbReference>
<dbReference type="Proteomes" id="UP000255283">
    <property type="component" value="Unassembled WGS sequence"/>
</dbReference>
<dbReference type="EMBL" id="UGTJ01000001">
    <property type="protein sequence ID" value="SUB79592.1"/>
    <property type="molecule type" value="Genomic_DNA"/>
</dbReference>
<dbReference type="SUPFAM" id="SSF158682">
    <property type="entry name" value="TerB-like"/>
    <property type="match status" value="1"/>
</dbReference>
<name>A0AAQ1UHK7_9BACT</name>
<comment type="caution">
    <text evidence="2">The sequence shown here is derived from an EMBL/GenBank/DDBJ whole genome shotgun (WGS) entry which is preliminary data.</text>
</comment>
<dbReference type="Gene3D" id="1.10.287.110">
    <property type="entry name" value="DnaJ domain"/>
    <property type="match status" value="1"/>
</dbReference>
<dbReference type="PROSITE" id="PS50076">
    <property type="entry name" value="DNAJ_2"/>
    <property type="match status" value="1"/>
</dbReference>